<organism evidence="1">
    <name type="scientific">Streptomyces citricolor</name>
    <dbReference type="NCBI Taxonomy" id="212427"/>
    <lineage>
        <taxon>Bacteria</taxon>
        <taxon>Bacillati</taxon>
        <taxon>Actinomycetota</taxon>
        <taxon>Actinomycetes</taxon>
        <taxon>Kitasatosporales</taxon>
        <taxon>Streptomycetaceae</taxon>
        <taxon>Streptomyces</taxon>
    </lineage>
</organism>
<sequence>MEARTGRTGPLSAAARPGIPVVEWDEERAGLRVVLLPQPDGPEATVAAFRTVCWVSFAASGAVCAVDVHDIPVEVSDRLPPVPGDDVIGRGVVDTQWLWVPLSTEPKAHRRVGVADVEVTLSADGLARLSLRFLEESADG</sequence>
<reference evidence="1" key="1">
    <citation type="submission" date="2016-12" db="EMBL/GenBank/DDBJ databases">
        <title>Gene cluster of aristeromycin and coformycin.</title>
        <authorList>
            <person name="Chen W."/>
            <person name="Xu G."/>
        </authorList>
    </citation>
    <scope>NUCLEOTIDE SEQUENCE</scope>
    <source>
        <strain evidence="1">JCM 5028</strain>
    </source>
</reference>
<dbReference type="AlphaFoldDB" id="A0A7R6FI79"/>
<dbReference type="EMBL" id="KY313601">
    <property type="protein sequence ID" value="AUV64166.1"/>
    <property type="molecule type" value="Genomic_DNA"/>
</dbReference>
<name>A0A7R6FI79_9ACTN</name>
<proteinExistence type="predicted"/>
<gene>
    <name evidence="1" type="primary">comC</name>
</gene>
<protein>
    <submittedName>
        <fullName evidence="1">ComC</fullName>
    </submittedName>
</protein>
<evidence type="ECO:0000313" key="1">
    <source>
        <dbReference type="EMBL" id="AUV64166.1"/>
    </source>
</evidence>
<accession>A0A7R6FI79</accession>